<feature type="region of interest" description="Disordered" evidence="1">
    <location>
        <begin position="196"/>
        <end position="223"/>
    </location>
</feature>
<reference evidence="2" key="1">
    <citation type="submission" date="2022-07" db="EMBL/GenBank/DDBJ databases">
        <title>Phylogenomic reconstructions and comparative analyses of Kickxellomycotina fungi.</title>
        <authorList>
            <person name="Reynolds N.K."/>
            <person name="Stajich J.E."/>
            <person name="Barry K."/>
            <person name="Grigoriev I.V."/>
            <person name="Crous P."/>
            <person name="Smith M.E."/>
        </authorList>
    </citation>
    <scope>NUCLEOTIDE SEQUENCE</scope>
    <source>
        <strain evidence="2">RSA 1196</strain>
    </source>
</reference>
<dbReference type="Proteomes" id="UP001150925">
    <property type="component" value="Unassembled WGS sequence"/>
</dbReference>
<evidence type="ECO:0000313" key="3">
    <source>
        <dbReference type="Proteomes" id="UP001150925"/>
    </source>
</evidence>
<feature type="non-terminal residue" evidence="2">
    <location>
        <position position="1"/>
    </location>
</feature>
<keyword evidence="3" id="KW-1185">Reference proteome</keyword>
<accession>A0A9W8APA9</accession>
<comment type="caution">
    <text evidence="2">The sequence shown here is derived from an EMBL/GenBank/DDBJ whole genome shotgun (WGS) entry which is preliminary data.</text>
</comment>
<dbReference type="OrthoDB" id="10415670at2759"/>
<feature type="compositionally biased region" description="Polar residues" evidence="1">
    <location>
        <begin position="196"/>
        <end position="211"/>
    </location>
</feature>
<evidence type="ECO:0000313" key="2">
    <source>
        <dbReference type="EMBL" id="KAJ1965073.1"/>
    </source>
</evidence>
<proteinExistence type="predicted"/>
<evidence type="ECO:0000256" key="1">
    <source>
        <dbReference type="SAM" id="MobiDB-lite"/>
    </source>
</evidence>
<organism evidence="2 3">
    <name type="scientific">Dispira parvispora</name>
    <dbReference type="NCBI Taxonomy" id="1520584"/>
    <lineage>
        <taxon>Eukaryota</taxon>
        <taxon>Fungi</taxon>
        <taxon>Fungi incertae sedis</taxon>
        <taxon>Zoopagomycota</taxon>
        <taxon>Kickxellomycotina</taxon>
        <taxon>Dimargaritomycetes</taxon>
        <taxon>Dimargaritales</taxon>
        <taxon>Dimargaritaceae</taxon>
        <taxon>Dispira</taxon>
    </lineage>
</organism>
<dbReference type="AlphaFoldDB" id="A0A9W8APA9"/>
<feature type="region of interest" description="Disordered" evidence="1">
    <location>
        <begin position="1"/>
        <end position="70"/>
    </location>
</feature>
<dbReference type="EMBL" id="JANBPY010000633">
    <property type="protein sequence ID" value="KAJ1965073.1"/>
    <property type="molecule type" value="Genomic_DNA"/>
</dbReference>
<name>A0A9W8APA9_9FUNG</name>
<gene>
    <name evidence="2" type="ORF">IWQ62_002754</name>
</gene>
<sequence length="290" mass="32394">KIPAYPTPADSVSTDRSDEPLSTGTMLDTAEGRLTWSKELSGMPGPSNSQRNRFSRRQSLRLRRKRRHQHHGVSFLGAVEGGPGSRMQHTLSGISMSSTASSVTVVSQSGFPCGVSYSPHSSPTSMEKPMTRISRFIASKPKPPQPPQLPLDVLLEQLGIPQQSPAQRPCIQGPKVLVRENSATRARRHTLRTMSSVDTLRHSPTTLNKTPSFMPPSEPTKSYHERRNSEYLYDNNFGNLFKSSNVKRRSFRKSWRLSKLSLQGSPGKVQRVLRTLTRRLSRHVKVWSGA</sequence>
<feature type="compositionally biased region" description="Basic residues" evidence="1">
    <location>
        <begin position="53"/>
        <end position="70"/>
    </location>
</feature>
<protein>
    <submittedName>
        <fullName evidence="2">Uncharacterized protein</fullName>
    </submittedName>
</protein>